<keyword evidence="2" id="KW-0812">Transmembrane</keyword>
<evidence type="ECO:0000256" key="1">
    <source>
        <dbReference type="SAM" id="Coils"/>
    </source>
</evidence>
<dbReference type="PANTHER" id="PTHR32309:SF31">
    <property type="entry name" value="CAPSULAR EXOPOLYSACCHARIDE FAMILY"/>
    <property type="match status" value="1"/>
</dbReference>
<evidence type="ECO:0000313" key="4">
    <source>
        <dbReference type="Proteomes" id="UP000199608"/>
    </source>
</evidence>
<feature type="coiled-coil region" evidence="1">
    <location>
        <begin position="238"/>
        <end position="265"/>
    </location>
</feature>
<protein>
    <submittedName>
        <fullName evidence="3">Uncharacterized protein involved in exopolysaccharide biosynthesis</fullName>
    </submittedName>
</protein>
<organism evidence="3 4">
    <name type="scientific">Desulfobacula phenolica</name>
    <dbReference type="NCBI Taxonomy" id="90732"/>
    <lineage>
        <taxon>Bacteria</taxon>
        <taxon>Pseudomonadati</taxon>
        <taxon>Thermodesulfobacteriota</taxon>
        <taxon>Desulfobacteria</taxon>
        <taxon>Desulfobacterales</taxon>
        <taxon>Desulfobacteraceae</taxon>
        <taxon>Desulfobacula</taxon>
    </lineage>
</organism>
<accession>A0A1H2DTT5</accession>
<sequence length="479" mass="54572">MAITTLKSSRDFARIWFFWQKQAIFIFCLIVIGICFYSFSQTPLYESSVKIMILPKSAGELVVSPGDDSRQYLSSPVNDQDINTEIEMLKSDVVINSTVAYYNQTSSAPEQSLEKKSESNIFDSLKLFKKPLTDSEKKAKALLGALNVDPISSSNIISISLTSPYQEQVAEVLNKHIEFYMKHRKKTLSLGDTEMFYEEQKVYYAKKLAAATKKLKAFNNQWNIVNMESQTSANIQLISSFQTELKNLEITIAENQAKVKMLEEGLKIKGTDFVISKEVRSMPVIVELAKGLVPLLIKRTEISKTFTKQSREYKQIDDQIAMLRQEIKNEGINASKTNKMNNEALKIRIDLLKNKIDNLKEQSNDFQQKTEEHKELQMDVDIARKNLLKYGSKKEDSRLFSKRNDSNLSNIVIVEAAATPLRQKSPNKLLALEVSIFLGFFAALILPFILETLDYKLKTSDDIETILSLPVICTYNEIK</sequence>
<feature type="transmembrane region" description="Helical" evidence="2">
    <location>
        <begin position="429"/>
        <end position="450"/>
    </location>
</feature>
<feature type="transmembrane region" description="Helical" evidence="2">
    <location>
        <begin position="23"/>
        <end position="40"/>
    </location>
</feature>
<feature type="coiled-coil region" evidence="1">
    <location>
        <begin position="306"/>
        <end position="386"/>
    </location>
</feature>
<dbReference type="InterPro" id="IPR050445">
    <property type="entry name" value="Bact_polysacc_biosynth/exp"/>
</dbReference>
<dbReference type="PANTHER" id="PTHR32309">
    <property type="entry name" value="TYROSINE-PROTEIN KINASE"/>
    <property type="match status" value="1"/>
</dbReference>
<dbReference type="AlphaFoldDB" id="A0A1H2DTT5"/>
<keyword evidence="4" id="KW-1185">Reference proteome</keyword>
<dbReference type="EMBL" id="FNLL01000002">
    <property type="protein sequence ID" value="SDT86231.1"/>
    <property type="molecule type" value="Genomic_DNA"/>
</dbReference>
<evidence type="ECO:0000313" key="3">
    <source>
        <dbReference type="EMBL" id="SDT86231.1"/>
    </source>
</evidence>
<proteinExistence type="predicted"/>
<gene>
    <name evidence="3" type="ORF">SAMN04487931_102175</name>
</gene>
<dbReference type="RefSeq" id="WP_092230399.1">
    <property type="nucleotide sequence ID" value="NZ_FNLL01000002.1"/>
</dbReference>
<name>A0A1H2DTT5_9BACT</name>
<keyword evidence="2" id="KW-1133">Transmembrane helix</keyword>
<keyword evidence="2" id="KW-0472">Membrane</keyword>
<reference evidence="4" key="1">
    <citation type="submission" date="2016-10" db="EMBL/GenBank/DDBJ databases">
        <authorList>
            <person name="Varghese N."/>
            <person name="Submissions S."/>
        </authorList>
    </citation>
    <scope>NUCLEOTIDE SEQUENCE [LARGE SCALE GENOMIC DNA]</scope>
    <source>
        <strain evidence="4">DSM 3384</strain>
    </source>
</reference>
<keyword evidence="1" id="KW-0175">Coiled coil</keyword>
<evidence type="ECO:0000256" key="2">
    <source>
        <dbReference type="SAM" id="Phobius"/>
    </source>
</evidence>
<dbReference type="Proteomes" id="UP000199608">
    <property type="component" value="Unassembled WGS sequence"/>
</dbReference>